<dbReference type="Pfam" id="PF01040">
    <property type="entry name" value="UbiA"/>
    <property type="match status" value="1"/>
</dbReference>
<dbReference type="Gene3D" id="1.10.357.140">
    <property type="entry name" value="UbiA prenyltransferase"/>
    <property type="match status" value="1"/>
</dbReference>
<feature type="transmembrane region" description="Helical" evidence="5">
    <location>
        <begin position="20"/>
        <end position="37"/>
    </location>
</feature>
<dbReference type="GO" id="GO:0016020">
    <property type="term" value="C:membrane"/>
    <property type="evidence" value="ECO:0007669"/>
    <property type="project" value="UniProtKB-SubCell"/>
</dbReference>
<accession>A0A382A5H4</accession>
<dbReference type="InterPro" id="IPR000537">
    <property type="entry name" value="UbiA_prenyltransferase"/>
</dbReference>
<keyword evidence="4 5" id="KW-0472">Membrane</keyword>
<comment type="subcellular location">
    <subcellularLocation>
        <location evidence="1">Membrane</location>
        <topology evidence="1">Multi-pass membrane protein</topology>
    </subcellularLocation>
</comment>
<dbReference type="EMBL" id="UINC01023944">
    <property type="protein sequence ID" value="SVA96629.1"/>
    <property type="molecule type" value="Genomic_DNA"/>
</dbReference>
<gene>
    <name evidence="6" type="ORF">METZ01_LOCUS149483</name>
</gene>
<evidence type="ECO:0000313" key="6">
    <source>
        <dbReference type="EMBL" id="SVA96629.1"/>
    </source>
</evidence>
<feature type="transmembrane region" description="Helical" evidence="5">
    <location>
        <begin position="98"/>
        <end position="131"/>
    </location>
</feature>
<dbReference type="InterPro" id="IPR044878">
    <property type="entry name" value="UbiA_sf"/>
</dbReference>
<feature type="transmembrane region" description="Helical" evidence="5">
    <location>
        <begin position="137"/>
        <end position="161"/>
    </location>
</feature>
<feature type="non-terminal residue" evidence="6">
    <location>
        <position position="169"/>
    </location>
</feature>
<sequence>MKSIIVKFFSLFSVIRAYNILAIVIAQYLTSIFILGHKENTLDIILDPYLFAIILCSSIAIASGYIINNFYDYEKDMINRPIRSSIDKTIRKRTKLTLYFSLNLLCICLSFLISIRAVIFFLVYILALWFYSHKLKKILIVGNIFSAVLTITPFFAIFLYYKNFELIII</sequence>
<reference evidence="6" key="1">
    <citation type="submission" date="2018-05" db="EMBL/GenBank/DDBJ databases">
        <authorList>
            <person name="Lanie J.A."/>
            <person name="Ng W.-L."/>
            <person name="Kazmierczak K.M."/>
            <person name="Andrzejewski T.M."/>
            <person name="Davidsen T.M."/>
            <person name="Wayne K.J."/>
            <person name="Tettelin H."/>
            <person name="Glass J.I."/>
            <person name="Rusch D."/>
            <person name="Podicherti R."/>
            <person name="Tsui H.-C.T."/>
            <person name="Winkler M.E."/>
        </authorList>
    </citation>
    <scope>NUCLEOTIDE SEQUENCE</scope>
</reference>
<keyword evidence="2 5" id="KW-0812">Transmembrane</keyword>
<protein>
    <recommendedName>
        <fullName evidence="7">Ubiquinone biosynthesis protein UbiA</fullName>
    </recommendedName>
</protein>
<evidence type="ECO:0000256" key="3">
    <source>
        <dbReference type="ARBA" id="ARBA00022989"/>
    </source>
</evidence>
<evidence type="ECO:0000256" key="2">
    <source>
        <dbReference type="ARBA" id="ARBA00022692"/>
    </source>
</evidence>
<dbReference type="GO" id="GO:0016765">
    <property type="term" value="F:transferase activity, transferring alkyl or aryl (other than methyl) groups"/>
    <property type="evidence" value="ECO:0007669"/>
    <property type="project" value="InterPro"/>
</dbReference>
<evidence type="ECO:0000256" key="1">
    <source>
        <dbReference type="ARBA" id="ARBA00004141"/>
    </source>
</evidence>
<evidence type="ECO:0000256" key="4">
    <source>
        <dbReference type="ARBA" id="ARBA00023136"/>
    </source>
</evidence>
<feature type="transmembrane region" description="Helical" evidence="5">
    <location>
        <begin position="49"/>
        <end position="71"/>
    </location>
</feature>
<evidence type="ECO:0008006" key="7">
    <source>
        <dbReference type="Google" id="ProtNLM"/>
    </source>
</evidence>
<keyword evidence="3 5" id="KW-1133">Transmembrane helix</keyword>
<organism evidence="6">
    <name type="scientific">marine metagenome</name>
    <dbReference type="NCBI Taxonomy" id="408172"/>
    <lineage>
        <taxon>unclassified sequences</taxon>
        <taxon>metagenomes</taxon>
        <taxon>ecological metagenomes</taxon>
    </lineage>
</organism>
<name>A0A382A5H4_9ZZZZ</name>
<evidence type="ECO:0000256" key="5">
    <source>
        <dbReference type="SAM" id="Phobius"/>
    </source>
</evidence>
<dbReference type="AlphaFoldDB" id="A0A382A5H4"/>
<proteinExistence type="predicted"/>